<dbReference type="AlphaFoldDB" id="A0A2T5BRZ0"/>
<sequence>MRKTGYSAASVTSHPDPIAQYEEIQLNLAVGILQDIAYAHIEAGAQRTASLLMSLAKIERDLQGICKSGHAR</sequence>
<gene>
    <name evidence="1" type="ORF">C8N32_10828</name>
</gene>
<evidence type="ECO:0000313" key="2">
    <source>
        <dbReference type="Proteomes" id="UP000243859"/>
    </source>
</evidence>
<protein>
    <submittedName>
        <fullName evidence="1">Uncharacterized protein</fullName>
    </submittedName>
</protein>
<evidence type="ECO:0000313" key="1">
    <source>
        <dbReference type="EMBL" id="PTN02079.1"/>
    </source>
</evidence>
<organism evidence="1 2">
    <name type="scientific">Rhodovulum imhoffii</name>
    <dbReference type="NCBI Taxonomy" id="365340"/>
    <lineage>
        <taxon>Bacteria</taxon>
        <taxon>Pseudomonadati</taxon>
        <taxon>Pseudomonadota</taxon>
        <taxon>Alphaproteobacteria</taxon>
        <taxon>Rhodobacterales</taxon>
        <taxon>Paracoccaceae</taxon>
        <taxon>Rhodovulum</taxon>
    </lineage>
</organism>
<proteinExistence type="predicted"/>
<name>A0A2T5BRZ0_9RHOB</name>
<reference evidence="1 2" key="1">
    <citation type="submission" date="2018-04" db="EMBL/GenBank/DDBJ databases">
        <title>Genomic Encyclopedia of Archaeal and Bacterial Type Strains, Phase II (KMG-II): from individual species to whole genera.</title>
        <authorList>
            <person name="Goeker M."/>
        </authorList>
    </citation>
    <scope>NUCLEOTIDE SEQUENCE [LARGE SCALE GENOMIC DNA]</scope>
    <source>
        <strain evidence="1 2">DSM 18064</strain>
    </source>
</reference>
<dbReference type="Proteomes" id="UP000243859">
    <property type="component" value="Unassembled WGS sequence"/>
</dbReference>
<accession>A0A2T5BRZ0</accession>
<comment type="caution">
    <text evidence="1">The sequence shown here is derived from an EMBL/GenBank/DDBJ whole genome shotgun (WGS) entry which is preliminary data.</text>
</comment>
<keyword evidence="2" id="KW-1185">Reference proteome</keyword>
<dbReference type="EMBL" id="QAAA01000008">
    <property type="protein sequence ID" value="PTN02079.1"/>
    <property type="molecule type" value="Genomic_DNA"/>
</dbReference>